<gene>
    <name evidence="2" type="ORF">PUN28_011303</name>
</gene>
<evidence type="ECO:0000313" key="3">
    <source>
        <dbReference type="Proteomes" id="UP001430953"/>
    </source>
</evidence>
<comment type="caution">
    <text evidence="2">The sequence shown here is derived from an EMBL/GenBank/DDBJ whole genome shotgun (WGS) entry which is preliminary data.</text>
</comment>
<keyword evidence="3" id="KW-1185">Reference proteome</keyword>
<reference evidence="2 3" key="1">
    <citation type="submission" date="2023-03" db="EMBL/GenBank/DDBJ databases">
        <title>High recombination rates correlate with genetic variation in Cardiocondyla obscurior ants.</title>
        <authorList>
            <person name="Errbii M."/>
        </authorList>
    </citation>
    <scope>NUCLEOTIDE SEQUENCE [LARGE SCALE GENOMIC DNA]</scope>
    <source>
        <strain evidence="2">Alpha-2009</strain>
        <tissue evidence="2">Whole body</tissue>
    </source>
</reference>
<evidence type="ECO:0000256" key="1">
    <source>
        <dbReference type="SAM" id="MobiDB-lite"/>
    </source>
</evidence>
<feature type="compositionally biased region" description="Basic and acidic residues" evidence="1">
    <location>
        <begin position="79"/>
        <end position="89"/>
    </location>
</feature>
<feature type="region of interest" description="Disordered" evidence="1">
    <location>
        <begin position="49"/>
        <end position="89"/>
    </location>
</feature>
<protein>
    <submittedName>
        <fullName evidence="2">Uncharacterized protein</fullName>
    </submittedName>
</protein>
<dbReference type="Proteomes" id="UP001430953">
    <property type="component" value="Unassembled WGS sequence"/>
</dbReference>
<name>A0AAW2FEE2_9HYME</name>
<feature type="compositionally biased region" description="Basic and acidic residues" evidence="1">
    <location>
        <begin position="54"/>
        <end position="65"/>
    </location>
</feature>
<organism evidence="2 3">
    <name type="scientific">Cardiocondyla obscurior</name>
    <dbReference type="NCBI Taxonomy" id="286306"/>
    <lineage>
        <taxon>Eukaryota</taxon>
        <taxon>Metazoa</taxon>
        <taxon>Ecdysozoa</taxon>
        <taxon>Arthropoda</taxon>
        <taxon>Hexapoda</taxon>
        <taxon>Insecta</taxon>
        <taxon>Pterygota</taxon>
        <taxon>Neoptera</taxon>
        <taxon>Endopterygota</taxon>
        <taxon>Hymenoptera</taxon>
        <taxon>Apocrita</taxon>
        <taxon>Aculeata</taxon>
        <taxon>Formicoidea</taxon>
        <taxon>Formicidae</taxon>
        <taxon>Myrmicinae</taxon>
        <taxon>Cardiocondyla</taxon>
    </lineage>
</organism>
<sequence length="89" mass="10477">MHIVPRVRAFYGVLQGFTDRGLTLESLKPPTPSATSGFFLEVCVRVPRRRHRQETRTRCMPQRRERNTRKSRGRCPGVDNHRYPRGETR</sequence>
<evidence type="ECO:0000313" key="2">
    <source>
        <dbReference type="EMBL" id="KAL0113868.1"/>
    </source>
</evidence>
<proteinExistence type="predicted"/>
<accession>A0AAW2FEE2</accession>
<dbReference type="AlphaFoldDB" id="A0AAW2FEE2"/>
<dbReference type="EMBL" id="JADYXP020000011">
    <property type="protein sequence ID" value="KAL0113868.1"/>
    <property type="molecule type" value="Genomic_DNA"/>
</dbReference>